<dbReference type="Proteomes" id="UP000269396">
    <property type="component" value="Unassembled WGS sequence"/>
</dbReference>
<dbReference type="EMBL" id="UZAL01040797">
    <property type="protein sequence ID" value="VDP77561.1"/>
    <property type="molecule type" value="Genomic_DNA"/>
</dbReference>
<proteinExistence type="predicted"/>
<gene>
    <name evidence="1" type="ORF">SMTD_LOCUS18613</name>
</gene>
<sequence length="40" mass="4666">MLFIVILKKVLITYLFNDESIELVDITPVFSEGMEIDFDD</sequence>
<keyword evidence="2" id="KW-1185">Reference proteome</keyword>
<name>A0A183PW76_9TREM</name>
<organism evidence="1 2">
    <name type="scientific">Schistosoma mattheei</name>
    <dbReference type="NCBI Taxonomy" id="31246"/>
    <lineage>
        <taxon>Eukaryota</taxon>
        <taxon>Metazoa</taxon>
        <taxon>Spiralia</taxon>
        <taxon>Lophotrochozoa</taxon>
        <taxon>Platyhelminthes</taxon>
        <taxon>Trematoda</taxon>
        <taxon>Digenea</taxon>
        <taxon>Strigeidida</taxon>
        <taxon>Schistosomatoidea</taxon>
        <taxon>Schistosomatidae</taxon>
        <taxon>Schistosoma</taxon>
    </lineage>
</organism>
<evidence type="ECO:0000313" key="2">
    <source>
        <dbReference type="Proteomes" id="UP000269396"/>
    </source>
</evidence>
<dbReference type="AlphaFoldDB" id="A0A183PW76"/>
<accession>A0A183PW76</accession>
<protein>
    <submittedName>
        <fullName evidence="1">Uncharacterized protein</fullName>
    </submittedName>
</protein>
<evidence type="ECO:0000313" key="1">
    <source>
        <dbReference type="EMBL" id="VDP77561.1"/>
    </source>
</evidence>
<reference evidence="1 2" key="1">
    <citation type="submission" date="2018-11" db="EMBL/GenBank/DDBJ databases">
        <authorList>
            <consortium name="Pathogen Informatics"/>
        </authorList>
    </citation>
    <scope>NUCLEOTIDE SEQUENCE [LARGE SCALE GENOMIC DNA]</scope>
    <source>
        <strain>Denwood</strain>
        <strain evidence="2">Zambia</strain>
    </source>
</reference>